<dbReference type="RefSeq" id="WP_110065592.1">
    <property type="nucleotide sequence ID" value="NZ_QGTW01000008.1"/>
</dbReference>
<gene>
    <name evidence="2" type="ORF">DFO73_1082</name>
</gene>
<proteinExistence type="predicted"/>
<feature type="region of interest" description="Disordered" evidence="1">
    <location>
        <begin position="1"/>
        <end position="20"/>
    </location>
</feature>
<organism evidence="2 3">
    <name type="scientific">Cytobacillus oceanisediminis</name>
    <dbReference type="NCBI Taxonomy" id="665099"/>
    <lineage>
        <taxon>Bacteria</taxon>
        <taxon>Bacillati</taxon>
        <taxon>Bacillota</taxon>
        <taxon>Bacilli</taxon>
        <taxon>Bacillales</taxon>
        <taxon>Bacillaceae</taxon>
        <taxon>Cytobacillus</taxon>
    </lineage>
</organism>
<evidence type="ECO:0000256" key="1">
    <source>
        <dbReference type="SAM" id="MobiDB-lite"/>
    </source>
</evidence>
<evidence type="ECO:0000313" key="2">
    <source>
        <dbReference type="EMBL" id="PWW27265.1"/>
    </source>
</evidence>
<evidence type="ECO:0000313" key="3">
    <source>
        <dbReference type="Proteomes" id="UP000247150"/>
    </source>
</evidence>
<protein>
    <submittedName>
        <fullName evidence="2">Uncharacterized protein</fullName>
    </submittedName>
</protein>
<dbReference type="OrthoDB" id="2300838at2"/>
<dbReference type="Proteomes" id="UP000247150">
    <property type="component" value="Unassembled WGS sequence"/>
</dbReference>
<reference evidence="2 3" key="1">
    <citation type="submission" date="2018-05" db="EMBL/GenBank/DDBJ databases">
        <title>Freshwater and sediment microbial communities from various areas in North America, analyzing microbe dynamics in response to fracking.</title>
        <authorList>
            <person name="Lamendella R."/>
        </authorList>
    </citation>
    <scope>NUCLEOTIDE SEQUENCE [LARGE SCALE GENOMIC DNA]</scope>
    <source>
        <strain evidence="2 3">15_TX</strain>
    </source>
</reference>
<name>A0A2V2ZXR8_9BACI</name>
<dbReference type="AlphaFoldDB" id="A0A2V2ZXR8"/>
<accession>A0A2V2ZXR8</accession>
<comment type="caution">
    <text evidence="2">The sequence shown here is derived from an EMBL/GenBank/DDBJ whole genome shotgun (WGS) entry which is preliminary data.</text>
</comment>
<sequence length="113" mass="13467">MAKKKIEIPKEKIEDSVEEKQEEQLEEKQVEQKQVEQKQEEQLEERQVEQLEVEPPKKYIVVHDFRDLKDNNAIYFKGDIYPKGDDVVVDEQRIKELSTTKNKIGKVLIKEQD</sequence>
<dbReference type="EMBL" id="QGTW01000008">
    <property type="protein sequence ID" value="PWW27265.1"/>
    <property type="molecule type" value="Genomic_DNA"/>
</dbReference>